<evidence type="ECO:0000313" key="3">
    <source>
        <dbReference type="Proteomes" id="UP001606134"/>
    </source>
</evidence>
<evidence type="ECO:0000256" key="1">
    <source>
        <dbReference type="SAM" id="MobiDB-lite"/>
    </source>
</evidence>
<proteinExistence type="predicted"/>
<feature type="region of interest" description="Disordered" evidence="1">
    <location>
        <begin position="1"/>
        <end position="100"/>
    </location>
</feature>
<comment type="caution">
    <text evidence="2">The sequence shown here is derived from an EMBL/GenBank/DDBJ whole genome shotgun (WGS) entry which is preliminary data.</text>
</comment>
<evidence type="ECO:0000313" key="2">
    <source>
        <dbReference type="EMBL" id="MFG6488155.1"/>
    </source>
</evidence>
<gene>
    <name evidence="2" type="ORF">ACG04R_15830</name>
</gene>
<feature type="compositionally biased region" description="Low complexity" evidence="1">
    <location>
        <begin position="1"/>
        <end position="20"/>
    </location>
</feature>
<feature type="compositionally biased region" description="Low complexity" evidence="1">
    <location>
        <begin position="71"/>
        <end position="98"/>
    </location>
</feature>
<reference evidence="2 3" key="1">
    <citation type="submission" date="2024-08" db="EMBL/GenBank/DDBJ databases">
        <authorList>
            <person name="Lu H."/>
        </authorList>
    </citation>
    <scope>NUCLEOTIDE SEQUENCE [LARGE SCALE GENOMIC DNA]</scope>
    <source>
        <strain evidence="2 3">BYS78W</strain>
    </source>
</reference>
<dbReference type="EMBL" id="JBIGIC010000007">
    <property type="protein sequence ID" value="MFG6488155.1"/>
    <property type="molecule type" value="Genomic_DNA"/>
</dbReference>
<sequence>MSTVSSLSSSNVSVYSPTTTRASSASDPDGDGDNDGGRVHHGHRGKGPEGGGMAQQLMAALQSLGLTAPGTSSASSNSSSSSSSTSSDNSSSPSTDATGKSTLRKDMHEFMHQLFDAARQAESSSSSTSTSADAGKNGFSQGLAAVLAEVNGGNAPSGLQSAFDQLKSDLTASSGTSSSSVTLQDLLGKLQSNVGYSGTSTTTAASGIAVNTVA</sequence>
<dbReference type="RefSeq" id="WP_394412452.1">
    <property type="nucleotide sequence ID" value="NZ_JBIGIC010000007.1"/>
</dbReference>
<name>A0ABW7HEB1_9BURK</name>
<protein>
    <submittedName>
        <fullName evidence="2">Uncharacterized protein</fullName>
    </submittedName>
</protein>
<organism evidence="2 3">
    <name type="scientific">Pelomonas candidula</name>
    <dbReference type="NCBI Taxonomy" id="3299025"/>
    <lineage>
        <taxon>Bacteria</taxon>
        <taxon>Pseudomonadati</taxon>
        <taxon>Pseudomonadota</taxon>
        <taxon>Betaproteobacteria</taxon>
        <taxon>Burkholderiales</taxon>
        <taxon>Sphaerotilaceae</taxon>
        <taxon>Roseateles</taxon>
    </lineage>
</organism>
<dbReference type="Proteomes" id="UP001606134">
    <property type="component" value="Unassembled WGS sequence"/>
</dbReference>
<accession>A0ABW7HEB1</accession>
<keyword evidence="3" id="KW-1185">Reference proteome</keyword>